<dbReference type="PANTHER" id="PTHR10426:SF68">
    <property type="entry name" value="OS07G0614000 PROTEIN"/>
    <property type="match status" value="1"/>
</dbReference>
<keyword evidence="8" id="KW-1185">Reference proteome</keyword>
<feature type="transmembrane region" description="Helical" evidence="5">
    <location>
        <begin position="12"/>
        <end position="42"/>
    </location>
</feature>
<dbReference type="InterPro" id="IPR018119">
    <property type="entry name" value="Strictosidine_synth_cons-reg"/>
</dbReference>
<evidence type="ECO:0000256" key="3">
    <source>
        <dbReference type="ARBA" id="ARBA00022554"/>
    </source>
</evidence>
<proteinExistence type="inferred from homology"/>
<evidence type="ECO:0000259" key="6">
    <source>
        <dbReference type="Pfam" id="PF03088"/>
    </source>
</evidence>
<dbReference type="Pfam" id="PF03088">
    <property type="entry name" value="Str_synth"/>
    <property type="match status" value="1"/>
</dbReference>
<evidence type="ECO:0000256" key="2">
    <source>
        <dbReference type="ARBA" id="ARBA00009191"/>
    </source>
</evidence>
<name>A0AAV0MQ16_9ROSI</name>
<dbReference type="SUPFAM" id="SSF63829">
    <property type="entry name" value="Calcium-dependent phosphotriesterase"/>
    <property type="match status" value="1"/>
</dbReference>
<dbReference type="InterPro" id="IPR011042">
    <property type="entry name" value="6-blade_b-propeller_TolB-like"/>
</dbReference>
<evidence type="ECO:0000256" key="1">
    <source>
        <dbReference type="ARBA" id="ARBA00004116"/>
    </source>
</evidence>
<comment type="subcellular location">
    <subcellularLocation>
        <location evidence="1">Vacuole</location>
    </subcellularLocation>
</comment>
<dbReference type="GO" id="GO:0012505">
    <property type="term" value="C:endomembrane system"/>
    <property type="evidence" value="ECO:0007669"/>
    <property type="project" value="TreeGrafter"/>
</dbReference>
<comment type="similarity">
    <text evidence="2">Belongs to the strictosidine synthase family.</text>
</comment>
<keyword evidence="5" id="KW-0812">Transmembrane</keyword>
<evidence type="ECO:0000313" key="7">
    <source>
        <dbReference type="EMBL" id="CAI0448128.1"/>
    </source>
</evidence>
<evidence type="ECO:0000256" key="4">
    <source>
        <dbReference type="ARBA" id="ARBA00023180"/>
    </source>
</evidence>
<dbReference type="Gene3D" id="2.120.10.30">
    <property type="entry name" value="TolB, C-terminal domain"/>
    <property type="match status" value="1"/>
</dbReference>
<keyword evidence="5" id="KW-0472">Membrane</keyword>
<accession>A0AAV0MQ16</accession>
<keyword evidence="4" id="KW-0325">Glycoprotein</keyword>
<keyword evidence="5" id="KW-1133">Transmembrane helix</keyword>
<dbReference type="GO" id="GO:0016787">
    <property type="term" value="F:hydrolase activity"/>
    <property type="evidence" value="ECO:0007669"/>
    <property type="project" value="TreeGrafter"/>
</dbReference>
<dbReference type="Proteomes" id="UP001154282">
    <property type="component" value="Unassembled WGS sequence"/>
</dbReference>
<dbReference type="GO" id="GO:0005773">
    <property type="term" value="C:vacuole"/>
    <property type="evidence" value="ECO:0007669"/>
    <property type="project" value="UniProtKB-SubCell"/>
</dbReference>
<keyword evidence="3" id="KW-0926">Vacuole</keyword>
<evidence type="ECO:0000256" key="5">
    <source>
        <dbReference type="SAM" id="Phobius"/>
    </source>
</evidence>
<comment type="caution">
    <text evidence="7">The sequence shown here is derived from an EMBL/GenBank/DDBJ whole genome shotgun (WGS) entry which is preliminary data.</text>
</comment>
<feature type="domain" description="Strictosidine synthase conserved region" evidence="6">
    <location>
        <begin position="169"/>
        <end position="252"/>
    </location>
</feature>
<dbReference type="FunFam" id="2.120.10.30:FF:000066">
    <property type="entry name" value="ABC transporter permease protein"/>
    <property type="match status" value="1"/>
</dbReference>
<dbReference type="PROSITE" id="PS51257">
    <property type="entry name" value="PROKAR_LIPOPROTEIN"/>
    <property type="match status" value="1"/>
</dbReference>
<sequence length="377" mass="40916">MARPAIQRASAAAAAAAAMNVIAAFAGFLVACLVAFTLQVFFTSPISPDALHLPSLSGPQPNNELQKVSKIGEGVIDGPEDLFVDKDGVLYTVTRDGWIKRMRIHGDGSFENWMRIDSSAGLGITPSKDGGVLIADAELGLLKVTDEDGPTVLASHINGAEIRFAEELVESSDGTVYLSIPSTKFGYHNWYHDILEAKPNGQILKYDPSTNQTTVLLDNLCFPNGVALPKEEDYLVFCETWKFRCQKHWLTGEKKGKTEIFVENLPGGPDNIHLAPDGSFWIGLIQIVSEGQGFLHASKLLKHLVAWSPKLQDFLSRVLFTKARVVNVGADGSIIRMLDDPSGEVISFVTAAFEFEGHLYLGSLTGKFIGKLPLSGT</sequence>
<evidence type="ECO:0000313" key="8">
    <source>
        <dbReference type="Proteomes" id="UP001154282"/>
    </source>
</evidence>
<dbReference type="AlphaFoldDB" id="A0AAV0MQ16"/>
<reference evidence="7" key="1">
    <citation type="submission" date="2022-08" db="EMBL/GenBank/DDBJ databases">
        <authorList>
            <person name="Gutierrez-Valencia J."/>
        </authorList>
    </citation>
    <scope>NUCLEOTIDE SEQUENCE</scope>
</reference>
<dbReference type="EMBL" id="CAMGYJ010000007">
    <property type="protein sequence ID" value="CAI0448128.1"/>
    <property type="molecule type" value="Genomic_DNA"/>
</dbReference>
<dbReference type="PANTHER" id="PTHR10426">
    <property type="entry name" value="STRICTOSIDINE SYNTHASE-RELATED"/>
    <property type="match status" value="1"/>
</dbReference>
<gene>
    <name evidence="7" type="ORF">LITE_LOCUS29669</name>
</gene>
<dbReference type="Pfam" id="PF20067">
    <property type="entry name" value="SSL_N"/>
    <property type="match status" value="1"/>
</dbReference>
<organism evidence="7 8">
    <name type="scientific">Linum tenue</name>
    <dbReference type="NCBI Taxonomy" id="586396"/>
    <lineage>
        <taxon>Eukaryota</taxon>
        <taxon>Viridiplantae</taxon>
        <taxon>Streptophyta</taxon>
        <taxon>Embryophyta</taxon>
        <taxon>Tracheophyta</taxon>
        <taxon>Spermatophyta</taxon>
        <taxon>Magnoliopsida</taxon>
        <taxon>eudicotyledons</taxon>
        <taxon>Gunneridae</taxon>
        <taxon>Pentapetalae</taxon>
        <taxon>rosids</taxon>
        <taxon>fabids</taxon>
        <taxon>Malpighiales</taxon>
        <taxon>Linaceae</taxon>
        <taxon>Linum</taxon>
    </lineage>
</organism>
<protein>
    <recommendedName>
        <fullName evidence="6">Strictosidine synthase conserved region domain-containing protein</fullName>
    </recommendedName>
</protein>